<dbReference type="InterPro" id="IPR000073">
    <property type="entry name" value="AB_hydrolase_1"/>
</dbReference>
<dbReference type="EMBL" id="JACHEM010000015">
    <property type="protein sequence ID" value="MBB6438810.1"/>
    <property type="molecule type" value="Genomic_DNA"/>
</dbReference>
<accession>A0A7X0LS37</accession>
<dbReference type="Pfam" id="PF00561">
    <property type="entry name" value="Abhydrolase_1"/>
    <property type="match status" value="1"/>
</dbReference>
<reference evidence="2 3" key="1">
    <citation type="submission" date="2020-08" db="EMBL/GenBank/DDBJ databases">
        <title>Genomic Encyclopedia of Type Strains, Phase IV (KMG-IV): sequencing the most valuable type-strain genomes for metagenomic binning, comparative biology and taxonomic classification.</title>
        <authorList>
            <person name="Goeker M."/>
        </authorList>
    </citation>
    <scope>NUCLEOTIDE SEQUENCE [LARGE SCALE GENOMIC DNA]</scope>
    <source>
        <strain evidence="2 3">DSM 40141</strain>
    </source>
</reference>
<evidence type="ECO:0000313" key="2">
    <source>
        <dbReference type="EMBL" id="MBB6438810.1"/>
    </source>
</evidence>
<keyword evidence="3" id="KW-1185">Reference proteome</keyword>
<evidence type="ECO:0000259" key="1">
    <source>
        <dbReference type="Pfam" id="PF00561"/>
    </source>
</evidence>
<organism evidence="2 3">
    <name type="scientific">Streptomyces candidus</name>
    <dbReference type="NCBI Taxonomy" id="67283"/>
    <lineage>
        <taxon>Bacteria</taxon>
        <taxon>Bacillati</taxon>
        <taxon>Actinomycetota</taxon>
        <taxon>Actinomycetes</taxon>
        <taxon>Kitasatosporales</taxon>
        <taxon>Streptomycetaceae</taxon>
        <taxon>Streptomyces</taxon>
    </lineage>
</organism>
<protein>
    <submittedName>
        <fullName evidence="2">Pimeloyl-ACP methyl ester carboxylesterase</fullName>
    </submittedName>
</protein>
<dbReference type="AlphaFoldDB" id="A0A7X0LS37"/>
<evidence type="ECO:0000313" key="3">
    <source>
        <dbReference type="Proteomes" id="UP000540423"/>
    </source>
</evidence>
<name>A0A7X0LS37_9ACTN</name>
<dbReference type="Gene3D" id="3.40.50.1820">
    <property type="entry name" value="alpha/beta hydrolase"/>
    <property type="match status" value="1"/>
</dbReference>
<dbReference type="Proteomes" id="UP000540423">
    <property type="component" value="Unassembled WGS sequence"/>
</dbReference>
<dbReference type="RefSeq" id="WP_185035237.1">
    <property type="nucleotide sequence ID" value="NZ_BNBN01000012.1"/>
</dbReference>
<proteinExistence type="predicted"/>
<dbReference type="SUPFAM" id="SSF53474">
    <property type="entry name" value="alpha/beta-Hydrolases"/>
    <property type="match status" value="1"/>
</dbReference>
<gene>
    <name evidence="2" type="ORF">HNQ79_005322</name>
</gene>
<feature type="domain" description="AB hydrolase-1" evidence="1">
    <location>
        <begin position="18"/>
        <end position="113"/>
    </location>
</feature>
<dbReference type="GO" id="GO:0003824">
    <property type="term" value="F:catalytic activity"/>
    <property type="evidence" value="ECO:0007669"/>
    <property type="project" value="UniProtKB-ARBA"/>
</dbReference>
<sequence length="116" mass="11444">MANGPVEYRLDRRDGPAAVVLLHGGHLRAGPPRGEEVSAAAGCTVLAPSRPGCGRTPVSTGTSPTGFAGAVSGLCAHLGIQRVDAVAGVSAGGPTAVAPAALHPALVRKVPLLSLR</sequence>
<dbReference type="InterPro" id="IPR029058">
    <property type="entry name" value="AB_hydrolase_fold"/>
</dbReference>
<comment type="caution">
    <text evidence="2">The sequence shown here is derived from an EMBL/GenBank/DDBJ whole genome shotgun (WGS) entry which is preliminary data.</text>
</comment>